<keyword evidence="2 3" id="KW-0040">ANK repeat</keyword>
<evidence type="ECO:0000313" key="7">
    <source>
        <dbReference type="Proteomes" id="UP001166286"/>
    </source>
</evidence>
<feature type="repeat" description="ANK" evidence="3">
    <location>
        <begin position="936"/>
        <end position="968"/>
    </location>
</feature>
<dbReference type="Proteomes" id="UP001166286">
    <property type="component" value="Unassembled WGS sequence"/>
</dbReference>
<dbReference type="Pfam" id="PF12796">
    <property type="entry name" value="Ank_2"/>
    <property type="match status" value="4"/>
</dbReference>
<comment type="caution">
    <text evidence="6">The sequence shown here is derived from an EMBL/GenBank/DDBJ whole genome shotgun (WGS) entry which is preliminary data.</text>
</comment>
<evidence type="ECO:0000256" key="2">
    <source>
        <dbReference type="ARBA" id="ARBA00023043"/>
    </source>
</evidence>
<dbReference type="InterPro" id="IPR002110">
    <property type="entry name" value="Ankyrin_rpt"/>
</dbReference>
<sequence>MAGGLEYVSSLIVRYAILETLYLQDASVARQYLSDAIMRLYAAVLTYLCKARQYYAQNTTDRCILGLFQPSENGVTAYLSKIATEERKVENLTRLIDKECLRSTAALIGDGFAGLNDKMEELSERFGTIEMDLSTHTTYLAVSQEQILDWLDARFTIDQYDEALSARLQGTCTWLINREAIAAWKLPDPESTVTKFLWIHGLPGFGKTVLCAMLIEYLRREIGRPVVYFFCSLEGNYKQDPQAILRSWVAQLVLHNPDIYPLAVDLFRAKHARTATEPELWSLLQVLSLQLRPCYFVVDGFEMCVGENPGTQRYNLEDRRDGFLQRLITMLAHTGSRVLIVSRDNGPIRDEFSNWPHLDLPQEPIVSNELVLRDVENPAPGAFLEYEILQDDTESDLKSFAHKMVKLQLPNKSELLHRELAEEALKRCDGMFWWIQLFCEQLSPGKTTTQLRDLVSRTPRGLEQVYERDLRRILELPQKGRERAISILRWVLFAFRPLTIRELTEALLIEAESLATELLVEDLPDTWDEYYVKENICRPCGSLLELRDQDLHGLHEKANSSSTESLTVHFVHSSVQSLFLDSHDLGLPFFHTCFTLEFVHDLLARTCLSYLCSAHFERPQHRSVREVAAMLERYTFLDYAAKFWSYHSSINGQPSRSLVDAMNRLFDPGASRWILWADIVRRHDVQSNSQFGIMNAGQLWASPLHPVAAYGLVETVQFLLAQGVDVNSVSEWQGSALNPAAIHGHVEVVKLLLNNGAAVNASPGRNGYLGALHCAMLNPEGETAKVITQLLLDAGADIDSFTNVACQTPLFLAIEVGSTQLSQFLLANGANVHSRDVKQQTCLYFASRTGNRHIVEILLQYGADINALQSERNALYCAAREGHKGVVDVLLNFGASAEAKVTQHAQALHYASRRGHTRTVRRLLQYGIDVEAVDVDRSTALHIAVQNGHEDMVRLLLEHEARIEAFDIGHLTALHHAVAWRQYTMISLLLDFGANIEARRVDGSTPLALAALNGWALAVEVLVNKGADVHALRNDGSGVLHCGALGGDLGVVSFLLHQNADPQAVCNDKFSVLHWAILRDGCSRTAVKVLLDLGIVLEPLQFVHPGCFGMPDSSSIAARQEIIKVLITRGADLTLANRYGETVLHLAVKSLQLVDFLIEAAIDLDAVDFEGRTALHRAAELGCTAVVIRLLGAGSEVNRRTLLGQTPLHRSIFVRSQGPSDNRLRTVKTLWDSGADPEISDLFGQRCSDWMSRMSYNVGLAPRGRFDGARHPKPLPSIAIESFERLHAAIFTVVGNLLDLEQSGQWITELPVTHIWLQILGHMLIMVDKNEEASTAIEQTISESSSKIAAREGSQQTETILQRMMRILTSS</sequence>
<dbReference type="InterPro" id="IPR036770">
    <property type="entry name" value="Ankyrin_rpt-contain_sf"/>
</dbReference>
<dbReference type="EMBL" id="JAFEKC020000006">
    <property type="protein sequence ID" value="KAK0513786.1"/>
    <property type="molecule type" value="Genomic_DNA"/>
</dbReference>
<dbReference type="Gene3D" id="3.40.50.300">
    <property type="entry name" value="P-loop containing nucleotide triphosphate hydrolases"/>
    <property type="match status" value="1"/>
</dbReference>
<feature type="repeat" description="ANK" evidence="3">
    <location>
        <begin position="699"/>
        <end position="731"/>
    </location>
</feature>
<dbReference type="PROSITE" id="PS50088">
    <property type="entry name" value="ANK_REPEAT"/>
    <property type="match status" value="10"/>
</dbReference>
<evidence type="ECO:0000256" key="1">
    <source>
        <dbReference type="ARBA" id="ARBA00022737"/>
    </source>
</evidence>
<feature type="domain" description="Nephrocystin 3-like N-terminal" evidence="5">
    <location>
        <begin position="170"/>
        <end position="343"/>
    </location>
</feature>
<dbReference type="InterPro" id="IPR056884">
    <property type="entry name" value="NPHP3-like_N"/>
</dbReference>
<evidence type="ECO:0000259" key="5">
    <source>
        <dbReference type="Pfam" id="PF24883"/>
    </source>
</evidence>
<organism evidence="6 7">
    <name type="scientific">Cladonia borealis</name>
    <dbReference type="NCBI Taxonomy" id="184061"/>
    <lineage>
        <taxon>Eukaryota</taxon>
        <taxon>Fungi</taxon>
        <taxon>Dikarya</taxon>
        <taxon>Ascomycota</taxon>
        <taxon>Pezizomycotina</taxon>
        <taxon>Lecanoromycetes</taxon>
        <taxon>OSLEUM clade</taxon>
        <taxon>Lecanoromycetidae</taxon>
        <taxon>Lecanorales</taxon>
        <taxon>Lecanorineae</taxon>
        <taxon>Cladoniaceae</taxon>
        <taxon>Cladonia</taxon>
    </lineage>
</organism>
<dbReference type="SUPFAM" id="SSF52540">
    <property type="entry name" value="P-loop containing nucleoside triphosphate hydrolases"/>
    <property type="match status" value="1"/>
</dbReference>
<evidence type="ECO:0008006" key="8">
    <source>
        <dbReference type="Google" id="ProtNLM"/>
    </source>
</evidence>
<gene>
    <name evidence="6" type="ORF">JMJ35_003508</name>
</gene>
<dbReference type="Pfam" id="PF24809">
    <property type="entry name" value="DUF7708"/>
    <property type="match status" value="1"/>
</dbReference>
<feature type="repeat" description="ANK" evidence="3">
    <location>
        <begin position="805"/>
        <end position="837"/>
    </location>
</feature>
<keyword evidence="1" id="KW-0677">Repeat</keyword>
<evidence type="ECO:0000256" key="3">
    <source>
        <dbReference type="PROSITE-ProRule" id="PRU00023"/>
    </source>
</evidence>
<reference evidence="6" key="1">
    <citation type="submission" date="2023-03" db="EMBL/GenBank/DDBJ databases">
        <title>Complete genome of Cladonia borealis.</title>
        <authorList>
            <person name="Park H."/>
        </authorList>
    </citation>
    <scope>NUCLEOTIDE SEQUENCE</scope>
    <source>
        <strain evidence="6">ANT050790</strain>
    </source>
</reference>
<feature type="repeat" description="ANK" evidence="3">
    <location>
        <begin position="838"/>
        <end position="870"/>
    </location>
</feature>
<dbReference type="SMART" id="SM00248">
    <property type="entry name" value="ANK"/>
    <property type="match status" value="15"/>
</dbReference>
<dbReference type="InterPro" id="IPR050889">
    <property type="entry name" value="Dendritic_Spine_Reg/Scaffold"/>
</dbReference>
<proteinExistence type="predicted"/>
<dbReference type="PANTHER" id="PTHR24166">
    <property type="entry name" value="ROLLING PEBBLES, ISOFORM B"/>
    <property type="match status" value="1"/>
</dbReference>
<dbReference type="PANTHER" id="PTHR24166:SF48">
    <property type="entry name" value="PROTEIN VAPYRIN"/>
    <property type="match status" value="1"/>
</dbReference>
<feature type="repeat" description="ANK" evidence="3">
    <location>
        <begin position="903"/>
        <end position="935"/>
    </location>
</feature>
<feature type="repeat" description="ANK" evidence="3">
    <location>
        <begin position="1170"/>
        <end position="1202"/>
    </location>
</feature>
<dbReference type="PROSITE" id="PS50297">
    <property type="entry name" value="ANK_REP_REGION"/>
    <property type="match status" value="9"/>
</dbReference>
<evidence type="ECO:0000259" key="4">
    <source>
        <dbReference type="Pfam" id="PF24809"/>
    </source>
</evidence>
<dbReference type="Gene3D" id="1.25.40.20">
    <property type="entry name" value="Ankyrin repeat-containing domain"/>
    <property type="match status" value="4"/>
</dbReference>
<dbReference type="Pfam" id="PF13637">
    <property type="entry name" value="Ank_4"/>
    <property type="match status" value="1"/>
</dbReference>
<keyword evidence="7" id="KW-1185">Reference proteome</keyword>
<dbReference type="InterPro" id="IPR027417">
    <property type="entry name" value="P-loop_NTPase"/>
</dbReference>
<feature type="repeat" description="ANK" evidence="3">
    <location>
        <begin position="969"/>
        <end position="1001"/>
    </location>
</feature>
<dbReference type="SUPFAM" id="SSF48403">
    <property type="entry name" value="Ankyrin repeat"/>
    <property type="match status" value="2"/>
</dbReference>
<feature type="repeat" description="ANK" evidence="3">
    <location>
        <begin position="735"/>
        <end position="764"/>
    </location>
</feature>
<name>A0AA39R5E5_9LECA</name>
<dbReference type="InterPro" id="IPR056125">
    <property type="entry name" value="DUF7708"/>
</dbReference>
<feature type="domain" description="DUF7708" evidence="4">
    <location>
        <begin position="24"/>
        <end position="95"/>
    </location>
</feature>
<dbReference type="Pfam" id="PF24883">
    <property type="entry name" value="NPHP3_N"/>
    <property type="match status" value="1"/>
</dbReference>
<protein>
    <recommendedName>
        <fullName evidence="8">Ankyrin repeat protein</fullName>
    </recommendedName>
</protein>
<feature type="repeat" description="ANK" evidence="3">
    <location>
        <begin position="870"/>
        <end position="902"/>
    </location>
</feature>
<feature type="repeat" description="ANK" evidence="3">
    <location>
        <begin position="1002"/>
        <end position="1034"/>
    </location>
</feature>
<accession>A0AA39R5E5</accession>
<evidence type="ECO:0000313" key="6">
    <source>
        <dbReference type="EMBL" id="KAK0513786.1"/>
    </source>
</evidence>